<name>A0A3B0TXK9_9ZZZZ</name>
<protein>
    <submittedName>
        <fullName evidence="1">Uncharacterized protein</fullName>
    </submittedName>
</protein>
<proteinExistence type="predicted"/>
<dbReference type="EMBL" id="UOEP01000082">
    <property type="protein sequence ID" value="VAW18197.1"/>
    <property type="molecule type" value="Genomic_DNA"/>
</dbReference>
<evidence type="ECO:0000313" key="1">
    <source>
        <dbReference type="EMBL" id="VAW18197.1"/>
    </source>
</evidence>
<organism evidence="1">
    <name type="scientific">hydrothermal vent metagenome</name>
    <dbReference type="NCBI Taxonomy" id="652676"/>
    <lineage>
        <taxon>unclassified sequences</taxon>
        <taxon>metagenomes</taxon>
        <taxon>ecological metagenomes</taxon>
    </lineage>
</organism>
<gene>
    <name evidence="1" type="ORF">MNBD_BACTEROID01-2860</name>
</gene>
<sequence length="121" mass="13860">MVRNAQGEIGFWAVEVAQSGKYKIELYRWPKESHLRLNDPAPKGREIPGGKPYPEGKTLTITKAQIKIGGQELYKEVIGSDSCATFTLELKKGSYKLECRFIDTENIERDSYYVYVDYLTM</sequence>
<reference evidence="1" key="1">
    <citation type="submission" date="2018-06" db="EMBL/GenBank/DDBJ databases">
        <authorList>
            <person name="Zhirakovskaya E."/>
        </authorList>
    </citation>
    <scope>NUCLEOTIDE SEQUENCE</scope>
</reference>
<dbReference type="AlphaFoldDB" id="A0A3B0TXK9"/>
<accession>A0A3B0TXK9</accession>